<name>A0A7R8X118_9CRUS</name>
<feature type="domain" description="J" evidence="2">
    <location>
        <begin position="220"/>
        <end position="289"/>
    </location>
</feature>
<dbReference type="InterPro" id="IPR036869">
    <property type="entry name" value="J_dom_sf"/>
</dbReference>
<dbReference type="AlphaFoldDB" id="A0A7R8X118"/>
<dbReference type="PROSITE" id="PS50076">
    <property type="entry name" value="DNAJ_2"/>
    <property type="match status" value="1"/>
</dbReference>
<dbReference type="CDD" id="cd06257">
    <property type="entry name" value="DnaJ"/>
    <property type="match status" value="1"/>
</dbReference>
<organism evidence="3">
    <name type="scientific">Darwinula stevensoni</name>
    <dbReference type="NCBI Taxonomy" id="69355"/>
    <lineage>
        <taxon>Eukaryota</taxon>
        <taxon>Metazoa</taxon>
        <taxon>Ecdysozoa</taxon>
        <taxon>Arthropoda</taxon>
        <taxon>Crustacea</taxon>
        <taxon>Oligostraca</taxon>
        <taxon>Ostracoda</taxon>
        <taxon>Podocopa</taxon>
        <taxon>Podocopida</taxon>
        <taxon>Darwinulocopina</taxon>
        <taxon>Darwinuloidea</taxon>
        <taxon>Darwinulidae</taxon>
        <taxon>Darwinula</taxon>
    </lineage>
</organism>
<evidence type="ECO:0000313" key="3">
    <source>
        <dbReference type="EMBL" id="CAD7241747.1"/>
    </source>
</evidence>
<sequence length="319" mass="36502">MELPGLKHLDPEVEQPVEEPPFSLSRFGGELFLALVWGHWWNAAVPRDPIFGIDISFLRLLAPVFVAAAVHTVGNIGNQQGSFMKPLISSYLLYTLNGFHDRAITSAALSATIGFNWRAKEWRRVKEPKGSLRKRLLKTAVVVVFSYGLVVSFLYFNCEVRDNSGVSTKCRDALQNFLNSPAWVDMKTQLLRIYEVIKLHGWSRVYEEIINSIDPLGEKKALEILELSQGASQENITAQYRSLSRKYHPDRYKDPEEKIKAQEKFIEIQQAYERLSDIKTKRKRANKKPSDQGTTNEFSQGPDDVNNDDDEDFIHDRDL</sequence>
<dbReference type="PANTHER" id="PTHR44733">
    <property type="entry name" value="DNAJ HOMOLOG SUBFAMILY C MEMBER 22"/>
    <property type="match status" value="1"/>
</dbReference>
<dbReference type="Proteomes" id="UP000677054">
    <property type="component" value="Unassembled WGS sequence"/>
</dbReference>
<dbReference type="SMART" id="SM00271">
    <property type="entry name" value="DnaJ"/>
    <property type="match status" value="1"/>
</dbReference>
<feature type="region of interest" description="Disordered" evidence="1">
    <location>
        <begin position="277"/>
        <end position="319"/>
    </location>
</feature>
<evidence type="ECO:0000313" key="4">
    <source>
        <dbReference type="Proteomes" id="UP000677054"/>
    </source>
</evidence>
<dbReference type="InterPro" id="IPR001623">
    <property type="entry name" value="DnaJ_domain"/>
</dbReference>
<dbReference type="GO" id="GO:0016020">
    <property type="term" value="C:membrane"/>
    <property type="evidence" value="ECO:0007669"/>
    <property type="project" value="TreeGrafter"/>
</dbReference>
<reference evidence="3" key="1">
    <citation type="submission" date="2020-11" db="EMBL/GenBank/DDBJ databases">
        <authorList>
            <person name="Tran Van P."/>
        </authorList>
    </citation>
    <scope>NUCLEOTIDE SEQUENCE</scope>
</reference>
<dbReference type="PRINTS" id="PR00625">
    <property type="entry name" value="JDOMAIN"/>
</dbReference>
<dbReference type="EMBL" id="LR899689">
    <property type="protein sequence ID" value="CAD7241747.1"/>
    <property type="molecule type" value="Genomic_DNA"/>
</dbReference>
<dbReference type="SUPFAM" id="SSF46565">
    <property type="entry name" value="Chaperone J-domain"/>
    <property type="match status" value="1"/>
</dbReference>
<evidence type="ECO:0000256" key="1">
    <source>
        <dbReference type="SAM" id="MobiDB-lite"/>
    </source>
</evidence>
<dbReference type="Pfam" id="PF00226">
    <property type="entry name" value="DnaJ"/>
    <property type="match status" value="1"/>
</dbReference>
<evidence type="ECO:0000259" key="2">
    <source>
        <dbReference type="PROSITE" id="PS50076"/>
    </source>
</evidence>
<dbReference type="OrthoDB" id="10262359at2759"/>
<keyword evidence="4" id="KW-1185">Reference proteome</keyword>
<dbReference type="EMBL" id="CAJPEV010000172">
    <property type="protein sequence ID" value="CAG0881785.1"/>
    <property type="molecule type" value="Genomic_DNA"/>
</dbReference>
<dbReference type="Gene3D" id="1.10.287.110">
    <property type="entry name" value="DnaJ domain"/>
    <property type="match status" value="1"/>
</dbReference>
<dbReference type="PANTHER" id="PTHR44733:SF1">
    <property type="entry name" value="DNAJ HOMOLOG SUBFAMILY C MEMBER 22"/>
    <property type="match status" value="1"/>
</dbReference>
<protein>
    <recommendedName>
        <fullName evidence="2">J domain-containing protein</fullName>
    </recommendedName>
</protein>
<accession>A0A7R8X118</accession>
<proteinExistence type="predicted"/>
<gene>
    <name evidence="3" type="ORF">DSTB1V02_LOCUS1727</name>
</gene>